<proteinExistence type="predicted"/>
<dbReference type="RefSeq" id="WP_146131560.1">
    <property type="nucleotide sequence ID" value="NZ_CAWNTC010000039.1"/>
</dbReference>
<dbReference type="PROSITE" id="PS51257">
    <property type="entry name" value="PROKAR_LIPOPROTEIN"/>
    <property type="match status" value="1"/>
</dbReference>
<evidence type="ECO:0000313" key="3">
    <source>
        <dbReference type="Proteomes" id="UP000238762"/>
    </source>
</evidence>
<keyword evidence="3" id="KW-1185">Reference proteome</keyword>
<sequence>MDTETKTPENQVLKSKKTLSTGKIVWFSILGFIGCYILWSALFYHPSAYQQRQDWINNPGKPNSGQ</sequence>
<feature type="transmembrane region" description="Helical" evidence="1">
    <location>
        <begin position="24"/>
        <end position="44"/>
    </location>
</feature>
<keyword evidence="1" id="KW-0472">Membrane</keyword>
<evidence type="ECO:0000256" key="1">
    <source>
        <dbReference type="SAM" id="Phobius"/>
    </source>
</evidence>
<dbReference type="Proteomes" id="UP000238762">
    <property type="component" value="Unassembled WGS sequence"/>
</dbReference>
<organism evidence="2 3">
    <name type="scientific">Merismopedia glauca CCAP 1448/3</name>
    <dbReference type="NCBI Taxonomy" id="1296344"/>
    <lineage>
        <taxon>Bacteria</taxon>
        <taxon>Bacillati</taxon>
        <taxon>Cyanobacteriota</taxon>
        <taxon>Cyanophyceae</taxon>
        <taxon>Synechococcales</taxon>
        <taxon>Merismopediaceae</taxon>
        <taxon>Merismopedia</taxon>
    </lineage>
</organism>
<dbReference type="AlphaFoldDB" id="A0A2T1C3C3"/>
<comment type="caution">
    <text evidence="2">The sequence shown here is derived from an EMBL/GenBank/DDBJ whole genome shotgun (WGS) entry which is preliminary data.</text>
</comment>
<name>A0A2T1C3C3_9CYAN</name>
<dbReference type="EMBL" id="PVWJ01000049">
    <property type="protein sequence ID" value="PSB02770.1"/>
    <property type="molecule type" value="Genomic_DNA"/>
</dbReference>
<reference evidence="2 3" key="2">
    <citation type="submission" date="2018-03" db="EMBL/GenBank/DDBJ databases">
        <title>The ancient ancestry and fast evolution of plastids.</title>
        <authorList>
            <person name="Moore K.R."/>
            <person name="Magnabosco C."/>
            <person name="Momper L."/>
            <person name="Gold D.A."/>
            <person name="Bosak T."/>
            <person name="Fournier G.P."/>
        </authorList>
    </citation>
    <scope>NUCLEOTIDE SEQUENCE [LARGE SCALE GENOMIC DNA]</scope>
    <source>
        <strain evidence="2 3">CCAP 1448/3</strain>
    </source>
</reference>
<keyword evidence="1" id="KW-1133">Transmembrane helix</keyword>
<reference evidence="2 3" key="1">
    <citation type="submission" date="2018-02" db="EMBL/GenBank/DDBJ databases">
        <authorList>
            <person name="Cohen D.B."/>
            <person name="Kent A.D."/>
        </authorList>
    </citation>
    <scope>NUCLEOTIDE SEQUENCE [LARGE SCALE GENOMIC DNA]</scope>
    <source>
        <strain evidence="2 3">CCAP 1448/3</strain>
    </source>
</reference>
<accession>A0A2T1C3C3</accession>
<gene>
    <name evidence="2" type="ORF">C7B64_11500</name>
</gene>
<protein>
    <submittedName>
        <fullName evidence="2">Uncharacterized protein</fullName>
    </submittedName>
</protein>
<evidence type="ECO:0000313" key="2">
    <source>
        <dbReference type="EMBL" id="PSB02770.1"/>
    </source>
</evidence>
<keyword evidence="1" id="KW-0812">Transmembrane</keyword>